<reference evidence="4" key="1">
    <citation type="submission" date="2023-02" db="EMBL/GenBank/DDBJ databases">
        <title>Enrichment on poylsaccharides allowed isolation of novel metabolic and taxonomic groups of Haloarchaea.</title>
        <authorList>
            <person name="Sorokin D.Y."/>
            <person name="Elcheninov A.G."/>
            <person name="Khizhniak T.V."/>
            <person name="Kolganova T.V."/>
            <person name="Kublanov I.V."/>
        </authorList>
    </citation>
    <scope>NUCLEOTIDE SEQUENCE</scope>
    <source>
        <strain evidence="3 5">HArc-curdl5-1</strain>
        <strain evidence="4">HArc-curdl7</strain>
    </source>
</reference>
<evidence type="ECO:0000313" key="4">
    <source>
        <dbReference type="EMBL" id="MCU4727764.1"/>
    </source>
</evidence>
<gene>
    <name evidence="4" type="ORF">OB914_12420</name>
    <name evidence="3" type="ORF">OB916_12255</name>
</gene>
<dbReference type="Proteomes" id="UP001208186">
    <property type="component" value="Unassembled WGS sequence"/>
</dbReference>
<accession>A0AAE3IDL6</accession>
<feature type="coiled-coil region" evidence="1">
    <location>
        <begin position="49"/>
        <end position="76"/>
    </location>
</feature>
<dbReference type="Proteomes" id="UP001209746">
    <property type="component" value="Unassembled WGS sequence"/>
</dbReference>
<dbReference type="AlphaFoldDB" id="A0AAE3IDL6"/>
<keyword evidence="2" id="KW-0472">Membrane</keyword>
<keyword evidence="1" id="KW-0175">Coiled coil</keyword>
<keyword evidence="2" id="KW-0812">Transmembrane</keyword>
<dbReference type="EMBL" id="JAOPKD010000014">
    <property type="protein sequence ID" value="MCU4727764.1"/>
    <property type="molecule type" value="Genomic_DNA"/>
</dbReference>
<comment type="caution">
    <text evidence="4">The sequence shown here is derived from an EMBL/GenBank/DDBJ whole genome shotgun (WGS) entry which is preliminary data.</text>
</comment>
<organism evidence="4 6">
    <name type="scientific">Halapricum hydrolyticum</name>
    <dbReference type="NCBI Taxonomy" id="2979991"/>
    <lineage>
        <taxon>Archaea</taxon>
        <taxon>Methanobacteriati</taxon>
        <taxon>Methanobacteriota</taxon>
        <taxon>Stenosarchaea group</taxon>
        <taxon>Halobacteria</taxon>
        <taxon>Halobacteriales</taxon>
        <taxon>Haloarculaceae</taxon>
        <taxon>Halapricum</taxon>
    </lineage>
</organism>
<protein>
    <submittedName>
        <fullName evidence="4">Uncharacterized protein</fullName>
    </submittedName>
</protein>
<feature type="transmembrane region" description="Helical" evidence="2">
    <location>
        <begin position="20"/>
        <end position="45"/>
    </location>
</feature>
<keyword evidence="5" id="KW-1185">Reference proteome</keyword>
<dbReference type="EMBL" id="JAOPKC010000015">
    <property type="protein sequence ID" value="MCU4718828.1"/>
    <property type="molecule type" value="Genomic_DNA"/>
</dbReference>
<evidence type="ECO:0000256" key="1">
    <source>
        <dbReference type="SAM" id="Coils"/>
    </source>
</evidence>
<sequence>MDKLNWGGLFVFSGSVLAGLVLFPLFGPAGFILGLMGALFVGFPLKSVYDERQSRLADLEERVAELETELDQLDSPSNTDD</sequence>
<proteinExistence type="predicted"/>
<keyword evidence="2" id="KW-1133">Transmembrane helix</keyword>
<evidence type="ECO:0000313" key="3">
    <source>
        <dbReference type="EMBL" id="MCU4718828.1"/>
    </source>
</evidence>
<dbReference type="RefSeq" id="WP_315909577.1">
    <property type="nucleotide sequence ID" value="NZ_JAOPKC010000015.1"/>
</dbReference>
<evidence type="ECO:0000256" key="2">
    <source>
        <dbReference type="SAM" id="Phobius"/>
    </source>
</evidence>
<evidence type="ECO:0000313" key="5">
    <source>
        <dbReference type="Proteomes" id="UP001208186"/>
    </source>
</evidence>
<name>A0AAE3IDL6_9EURY</name>
<evidence type="ECO:0000313" key="6">
    <source>
        <dbReference type="Proteomes" id="UP001209746"/>
    </source>
</evidence>